<feature type="transmembrane region" description="Helical" evidence="1">
    <location>
        <begin position="206"/>
        <end position="223"/>
    </location>
</feature>
<gene>
    <name evidence="2" type="ordered locus">Arch_1535</name>
</gene>
<proteinExistence type="predicted"/>
<organism evidence="2 3">
    <name type="scientific">Arcanobacterium haemolyticum (strain ATCC 9345 / DSM 20595 / CCM 5947 / CCUG 17215 / LMG 16163 / NBRC 15585 / NCTC 8452 / 11018)</name>
    <dbReference type="NCBI Taxonomy" id="644284"/>
    <lineage>
        <taxon>Bacteria</taxon>
        <taxon>Bacillati</taxon>
        <taxon>Actinomycetota</taxon>
        <taxon>Actinomycetes</taxon>
        <taxon>Actinomycetales</taxon>
        <taxon>Actinomycetaceae</taxon>
        <taxon>Arcanobacterium</taxon>
    </lineage>
</organism>
<feature type="transmembrane region" description="Helical" evidence="1">
    <location>
        <begin position="257"/>
        <end position="275"/>
    </location>
</feature>
<evidence type="ECO:0000256" key="1">
    <source>
        <dbReference type="SAM" id="Phobius"/>
    </source>
</evidence>
<accession>D7BKQ0</accession>
<dbReference type="InterPro" id="IPR045798">
    <property type="entry name" value="TrbL_Firmicutes"/>
</dbReference>
<feature type="transmembrane region" description="Helical" evidence="1">
    <location>
        <begin position="76"/>
        <end position="95"/>
    </location>
</feature>
<dbReference type="RefSeq" id="WP_013170720.1">
    <property type="nucleotide sequence ID" value="NC_014218.1"/>
</dbReference>
<dbReference type="Pfam" id="PF19478">
    <property type="entry name" value="TrbL_2"/>
    <property type="match status" value="1"/>
</dbReference>
<protein>
    <recommendedName>
        <fullName evidence="4">TrbL/VirB6 plasmid conjugal transfer protein</fullName>
    </recommendedName>
</protein>
<feature type="transmembrane region" description="Helical" evidence="1">
    <location>
        <begin position="46"/>
        <end position="64"/>
    </location>
</feature>
<dbReference type="EMBL" id="CP002045">
    <property type="protein sequence ID" value="ADH93230.1"/>
    <property type="molecule type" value="Genomic_DNA"/>
</dbReference>
<keyword evidence="1" id="KW-0812">Transmembrane</keyword>
<dbReference type="OrthoDB" id="3260785at2"/>
<dbReference type="AlphaFoldDB" id="D7BKQ0"/>
<evidence type="ECO:0000313" key="2">
    <source>
        <dbReference type="EMBL" id="ADH93230.1"/>
    </source>
</evidence>
<feature type="transmembrane region" description="Helical" evidence="1">
    <location>
        <begin position="144"/>
        <end position="171"/>
    </location>
</feature>
<dbReference type="Proteomes" id="UP000000376">
    <property type="component" value="Chromosome"/>
</dbReference>
<evidence type="ECO:0008006" key="4">
    <source>
        <dbReference type="Google" id="ProtNLM"/>
    </source>
</evidence>
<dbReference type="KEGG" id="ahe:Arch_1535"/>
<reference evidence="2 3" key="1">
    <citation type="journal article" date="2010" name="Stand. Genomic Sci.">
        <title>Complete genome sequence of Arcanobacterium haemolyticum type strain (11018).</title>
        <authorList>
            <person name="Yasawong M."/>
            <person name="Teshima H."/>
            <person name="Lapidus A."/>
            <person name="Nolan M."/>
            <person name="Lucas S."/>
            <person name="Glavina Del Rio T."/>
            <person name="Tice H."/>
            <person name="Cheng J."/>
            <person name="Bruce D."/>
            <person name="Detter C."/>
            <person name="Tapia R."/>
            <person name="Han C."/>
            <person name="Goodwin L."/>
            <person name="Pitluck S."/>
            <person name="Liolios K."/>
            <person name="Ivanova N."/>
            <person name="Mavromatis K."/>
            <person name="Mikhailova N."/>
            <person name="Pati A."/>
            <person name="Chen A."/>
            <person name="Palaniappan K."/>
            <person name="Land M."/>
            <person name="Hauser L."/>
            <person name="Chang Y."/>
            <person name="Jeffries C."/>
            <person name="Rohde M."/>
            <person name="Sikorski J."/>
            <person name="Pukall R."/>
            <person name="Goker M."/>
            <person name="Woyke T."/>
            <person name="Bristow J."/>
            <person name="Eisen J."/>
            <person name="Markowitz V."/>
            <person name="Hugenholtz P."/>
            <person name="Kyrpides N."/>
            <person name="Klenk H."/>
        </authorList>
    </citation>
    <scope>NUCLEOTIDE SEQUENCE [LARGE SCALE GENOMIC DNA]</scope>
    <source>
        <strain evidence="3">ATCC 9345 / DSM 20595 / CCUG 17215 / LMG 16163 / NBRC 15585 / NCTC 8452 / 11018</strain>
    </source>
</reference>
<dbReference type="HOGENOM" id="CLU_083000_0_0_11"/>
<evidence type="ECO:0000313" key="3">
    <source>
        <dbReference type="Proteomes" id="UP000000376"/>
    </source>
</evidence>
<name>D7BKQ0_ARCHD</name>
<keyword evidence="1" id="KW-1133">Transmembrane helix</keyword>
<dbReference type="STRING" id="644284.Arch_1535"/>
<sequence>MTDFIIAVLDMILGGSFTGGIQSLGKDISIYNTAAYNFALEINNVAVKPVAAVILSIILVLEFARISSKVDGDQKLGAQLVGAAIFKACLIVVAIQNVGLILKAINSVGTTIIQSMAKVETTGVSKGVPDDMRSTIENLGTVDLIGLFALLLVPLFVTWLASIIVQIVIFLRFAEIYILSSAATLPLVFMGHPETKPIALGYLRKYGAAVLHGGMIIVAIKIYETFQKTSLSMDGILGNGDLSFKTLGDFVTNTGQLLIAPLFFIFLILATGRFAKALVGE</sequence>
<keyword evidence="1" id="KW-0472">Membrane</keyword>
<keyword evidence="3" id="KW-1185">Reference proteome</keyword>
<dbReference type="eggNOG" id="ENOG5031T6M">
    <property type="taxonomic scope" value="Bacteria"/>
</dbReference>